<feature type="domain" description="Secretion system C-terminal sorting" evidence="1">
    <location>
        <begin position="42"/>
        <end position="108"/>
    </location>
</feature>
<dbReference type="RefSeq" id="WP_177199980.1">
    <property type="nucleotide sequence ID" value="NZ_FOLE01000011.1"/>
</dbReference>
<dbReference type="InterPro" id="IPR026444">
    <property type="entry name" value="Secre_tail"/>
</dbReference>
<protein>
    <submittedName>
        <fullName evidence="2">Por secretion system C-terminal sorting domain-containing protein</fullName>
    </submittedName>
</protein>
<accession>A0A1I1MWV8</accession>
<dbReference type="AlphaFoldDB" id="A0A1I1MWV8"/>
<keyword evidence="3" id="KW-1185">Reference proteome</keyword>
<name>A0A1I1MWV8_9BACT</name>
<dbReference type="EMBL" id="FOLE01000011">
    <property type="protein sequence ID" value="SFC89849.1"/>
    <property type="molecule type" value="Genomic_DNA"/>
</dbReference>
<evidence type="ECO:0000259" key="1">
    <source>
        <dbReference type="Pfam" id="PF18962"/>
    </source>
</evidence>
<organism evidence="2 3">
    <name type="scientific">Flexibacter flexilis DSM 6793</name>
    <dbReference type="NCBI Taxonomy" id="927664"/>
    <lineage>
        <taxon>Bacteria</taxon>
        <taxon>Pseudomonadati</taxon>
        <taxon>Bacteroidota</taxon>
        <taxon>Cytophagia</taxon>
        <taxon>Cytophagales</taxon>
        <taxon>Flexibacteraceae</taxon>
        <taxon>Flexibacter</taxon>
    </lineage>
</organism>
<dbReference type="Proteomes" id="UP000199514">
    <property type="component" value="Unassembled WGS sequence"/>
</dbReference>
<feature type="non-terminal residue" evidence="2">
    <location>
        <position position="1"/>
    </location>
</feature>
<gene>
    <name evidence="2" type="ORF">SAMN05421780_111156</name>
</gene>
<reference evidence="2 3" key="1">
    <citation type="submission" date="2016-10" db="EMBL/GenBank/DDBJ databases">
        <authorList>
            <person name="de Groot N.N."/>
        </authorList>
    </citation>
    <scope>NUCLEOTIDE SEQUENCE [LARGE SCALE GENOMIC DNA]</scope>
    <source>
        <strain evidence="2 3">DSM 6793</strain>
    </source>
</reference>
<evidence type="ECO:0000313" key="3">
    <source>
        <dbReference type="Proteomes" id="UP000199514"/>
    </source>
</evidence>
<dbReference type="Pfam" id="PF18962">
    <property type="entry name" value="Por_Secre_tail"/>
    <property type="match status" value="1"/>
</dbReference>
<proteinExistence type="predicted"/>
<evidence type="ECO:0000313" key="2">
    <source>
        <dbReference type="EMBL" id="SFC89849.1"/>
    </source>
</evidence>
<sequence>IKLVITNHWGCKDSTQAILHPDGTITGNKPNSNRQSTTISNIYPNPAAQSVRLDYSLPSTCQEANLKIYELGTGRILLQKRLSVLERATRLDVSSLPQGLYGCQLYADGIPAPKVQKLSVVR</sequence>